<protein>
    <recommendedName>
        <fullName evidence="3">TonB C-terminal domain-containing protein</fullName>
    </recommendedName>
</protein>
<dbReference type="EMBL" id="QUSW01000003">
    <property type="protein sequence ID" value="RQP24292.1"/>
    <property type="molecule type" value="Genomic_DNA"/>
</dbReference>
<evidence type="ECO:0008006" key="3">
    <source>
        <dbReference type="Google" id="ProtNLM"/>
    </source>
</evidence>
<keyword evidence="2" id="KW-1185">Reference proteome</keyword>
<organism evidence="1 2">
    <name type="scientific">Piscinibacter terrae</name>
    <dbReference type="NCBI Taxonomy" id="2496871"/>
    <lineage>
        <taxon>Bacteria</taxon>
        <taxon>Pseudomonadati</taxon>
        <taxon>Pseudomonadota</taxon>
        <taxon>Betaproteobacteria</taxon>
        <taxon>Burkholderiales</taxon>
        <taxon>Sphaerotilaceae</taxon>
        <taxon>Piscinibacter</taxon>
    </lineage>
</organism>
<name>A0A3N7J011_9BURK</name>
<dbReference type="AlphaFoldDB" id="A0A3N7J011"/>
<sequence length="196" mass="21335">MASSAVHMHVGRRRAAGGTRKVKMHKELLNNKPRLLRALAASFAVLAFSGVAFAGDYRLRQTEPDVGSNIRRAIGATSIPLDRGYADLKEEEIADLRSRYESLSPTDEPPFPLYGLKPLAAAVSRMQHSLLIDGRLSLVIHVGADGVAQSVGVVDSPNDDLQAVVFRVLMDTPYKPAKCAGKPCVMDLPFMLKLNR</sequence>
<evidence type="ECO:0000313" key="2">
    <source>
        <dbReference type="Proteomes" id="UP000267464"/>
    </source>
</evidence>
<accession>A0A3N7J011</accession>
<proteinExistence type="predicted"/>
<reference evidence="1 2" key="1">
    <citation type="submission" date="2018-08" db="EMBL/GenBank/DDBJ databases">
        <authorList>
            <person name="Khan S.A."/>
            <person name="Jeon C.O."/>
            <person name="Chun B.H."/>
            <person name="Jeong S.E."/>
        </authorList>
    </citation>
    <scope>NUCLEOTIDE SEQUENCE [LARGE SCALE GENOMIC DNA]</scope>
    <source>
        <strain evidence="1 2">S-16</strain>
    </source>
</reference>
<gene>
    <name evidence="1" type="ORF">DZC73_13380</name>
</gene>
<dbReference type="Proteomes" id="UP000267464">
    <property type="component" value="Unassembled WGS sequence"/>
</dbReference>
<comment type="caution">
    <text evidence="1">The sequence shown here is derived from an EMBL/GenBank/DDBJ whole genome shotgun (WGS) entry which is preliminary data.</text>
</comment>
<evidence type="ECO:0000313" key="1">
    <source>
        <dbReference type="EMBL" id="RQP24292.1"/>
    </source>
</evidence>
<reference evidence="1 2" key="2">
    <citation type="submission" date="2018-12" db="EMBL/GenBank/DDBJ databases">
        <title>Rhizobacter gummiphilus sp. nov., a rubber-degrading bacterium isolated from the soil of a botanical garden in Japan.</title>
        <authorList>
            <person name="Shunsuke S.S."/>
        </authorList>
    </citation>
    <scope>NUCLEOTIDE SEQUENCE [LARGE SCALE GENOMIC DNA]</scope>
    <source>
        <strain evidence="1 2">S-16</strain>
    </source>
</reference>